<sequence>MGRIINYVNCKRGHYIIRTSLLLIISLLQANDTHWVKRRNLPQLWKKLPVYSRGINFSGGNLLRERRPTYRPEICGNANVHTPPLDSARRRRLKRAALYPRCNELAEGCTNRKKRGRPVFPCTLSL</sequence>
<keyword evidence="2" id="KW-1185">Reference proteome</keyword>
<reference evidence="1 2" key="1">
    <citation type="submission" date="2023-03" db="EMBL/GenBank/DDBJ databases">
        <title>High recombination rates correlate with genetic variation in Cardiocondyla obscurior ants.</title>
        <authorList>
            <person name="Errbii M."/>
        </authorList>
    </citation>
    <scope>NUCLEOTIDE SEQUENCE [LARGE SCALE GENOMIC DNA]</scope>
    <source>
        <strain evidence="1">Alpha-2009</strain>
        <tissue evidence="1">Whole body</tissue>
    </source>
</reference>
<comment type="caution">
    <text evidence="1">The sequence shown here is derived from an EMBL/GenBank/DDBJ whole genome shotgun (WGS) entry which is preliminary data.</text>
</comment>
<name>A0AAW2FGP5_9HYME</name>
<evidence type="ECO:0000313" key="1">
    <source>
        <dbReference type="EMBL" id="KAL0113332.1"/>
    </source>
</evidence>
<protein>
    <recommendedName>
        <fullName evidence="3">Secreted protein</fullName>
    </recommendedName>
</protein>
<gene>
    <name evidence="1" type="ORF">PUN28_012471</name>
</gene>
<evidence type="ECO:0000313" key="2">
    <source>
        <dbReference type="Proteomes" id="UP001430953"/>
    </source>
</evidence>
<evidence type="ECO:0008006" key="3">
    <source>
        <dbReference type="Google" id="ProtNLM"/>
    </source>
</evidence>
<accession>A0AAW2FGP5</accession>
<dbReference type="AlphaFoldDB" id="A0AAW2FGP5"/>
<organism evidence="1 2">
    <name type="scientific">Cardiocondyla obscurior</name>
    <dbReference type="NCBI Taxonomy" id="286306"/>
    <lineage>
        <taxon>Eukaryota</taxon>
        <taxon>Metazoa</taxon>
        <taxon>Ecdysozoa</taxon>
        <taxon>Arthropoda</taxon>
        <taxon>Hexapoda</taxon>
        <taxon>Insecta</taxon>
        <taxon>Pterygota</taxon>
        <taxon>Neoptera</taxon>
        <taxon>Endopterygota</taxon>
        <taxon>Hymenoptera</taxon>
        <taxon>Apocrita</taxon>
        <taxon>Aculeata</taxon>
        <taxon>Formicoidea</taxon>
        <taxon>Formicidae</taxon>
        <taxon>Myrmicinae</taxon>
        <taxon>Cardiocondyla</taxon>
    </lineage>
</organism>
<dbReference type="Proteomes" id="UP001430953">
    <property type="component" value="Unassembled WGS sequence"/>
</dbReference>
<dbReference type="EMBL" id="JADYXP020000012">
    <property type="protein sequence ID" value="KAL0113332.1"/>
    <property type="molecule type" value="Genomic_DNA"/>
</dbReference>
<proteinExistence type="predicted"/>